<dbReference type="PIRSF" id="PIRSF029720">
    <property type="entry name" value="UCP029720"/>
    <property type="match status" value="1"/>
</dbReference>
<evidence type="ECO:0008006" key="4">
    <source>
        <dbReference type="Google" id="ProtNLM"/>
    </source>
</evidence>
<dbReference type="Proteomes" id="UP000252387">
    <property type="component" value="Unassembled WGS sequence"/>
</dbReference>
<reference evidence="2 3" key="1">
    <citation type="submission" date="2018-05" db="EMBL/GenBank/DDBJ databases">
        <title>Draft genome sequence of Rhodanobacter denitrificans Yn1 isolated from gold copper mine.</title>
        <authorList>
            <person name="Yang N."/>
            <person name="Mazhar H.S."/>
            <person name="Rensing C."/>
        </authorList>
    </citation>
    <scope>NUCLEOTIDE SEQUENCE [LARGE SCALE GENOMIC DNA]</scope>
    <source>
        <strain evidence="2 3">Yn1</strain>
    </source>
</reference>
<dbReference type="AlphaFoldDB" id="A0A368KFC0"/>
<dbReference type="InterPro" id="IPR005297">
    <property type="entry name" value="Lipoprotein_repeat"/>
</dbReference>
<dbReference type="PANTHER" id="PTHR39335:SF1">
    <property type="entry name" value="BLL4220 PROTEIN"/>
    <property type="match status" value="1"/>
</dbReference>
<feature type="chain" id="PRO_5016817923" description="Lipoprotein with Yx(FWY)xxD motif" evidence="1">
    <location>
        <begin position="20"/>
        <end position="120"/>
    </location>
</feature>
<dbReference type="RefSeq" id="WP_114341869.1">
    <property type="nucleotide sequence ID" value="NZ_QFWQ01000004.1"/>
</dbReference>
<dbReference type="PANTHER" id="PTHR39335">
    <property type="entry name" value="BLL4220 PROTEIN"/>
    <property type="match status" value="1"/>
</dbReference>
<keyword evidence="1" id="KW-0732">Signal</keyword>
<proteinExistence type="predicted"/>
<dbReference type="OrthoDB" id="9800666at2"/>
<organism evidence="2 3">
    <name type="scientific">Rhodanobacter denitrificans</name>
    <dbReference type="NCBI Taxonomy" id="666685"/>
    <lineage>
        <taxon>Bacteria</taxon>
        <taxon>Pseudomonadati</taxon>
        <taxon>Pseudomonadota</taxon>
        <taxon>Gammaproteobacteria</taxon>
        <taxon>Lysobacterales</taxon>
        <taxon>Rhodanobacteraceae</taxon>
        <taxon>Rhodanobacter</taxon>
    </lineage>
</organism>
<evidence type="ECO:0000256" key="1">
    <source>
        <dbReference type="SAM" id="SignalP"/>
    </source>
</evidence>
<sequence>MNVSRWAVVLLMLSGAAAAASLPRHDAQGLLVDGSGHTLYRYDVDAASGHSQCSGPCAAAWPPYLADAGSKATGDYQLATRADGSRQWVYRGSPLYLFAGDDKPGDRAGDGVNGNWHVVH</sequence>
<evidence type="ECO:0000313" key="2">
    <source>
        <dbReference type="EMBL" id="RCS30612.1"/>
    </source>
</evidence>
<accession>A0A368KFC0</accession>
<dbReference type="Pfam" id="PF03640">
    <property type="entry name" value="Lipoprotein_15"/>
    <property type="match status" value="2"/>
</dbReference>
<comment type="caution">
    <text evidence="2">The sequence shown here is derived from an EMBL/GenBank/DDBJ whole genome shotgun (WGS) entry which is preliminary data.</text>
</comment>
<protein>
    <recommendedName>
        <fullName evidence="4">Lipoprotein with Yx(FWY)xxD motif</fullName>
    </recommendedName>
</protein>
<dbReference type="GO" id="GO:0043448">
    <property type="term" value="P:alkane catabolic process"/>
    <property type="evidence" value="ECO:0007669"/>
    <property type="project" value="TreeGrafter"/>
</dbReference>
<dbReference type="EMBL" id="QFWQ01000004">
    <property type="protein sequence ID" value="RCS30612.1"/>
    <property type="molecule type" value="Genomic_DNA"/>
</dbReference>
<keyword evidence="3" id="KW-1185">Reference proteome</keyword>
<feature type="signal peptide" evidence="1">
    <location>
        <begin position="1"/>
        <end position="19"/>
    </location>
</feature>
<dbReference type="InterPro" id="IPR014558">
    <property type="entry name" value="UCP029720"/>
</dbReference>
<name>A0A368KFC0_9GAMM</name>
<evidence type="ECO:0000313" key="3">
    <source>
        <dbReference type="Proteomes" id="UP000252387"/>
    </source>
</evidence>
<gene>
    <name evidence="2" type="ORF">DEO45_06465</name>
</gene>